<dbReference type="Gene3D" id="3.30.70.1820">
    <property type="entry name" value="L1 transposable element, RRM domain"/>
    <property type="match status" value="1"/>
</dbReference>
<proteinExistence type="predicted"/>
<name>A0A8S3PMC4_MYTED</name>
<evidence type="ECO:0000313" key="2">
    <source>
        <dbReference type="Proteomes" id="UP000683360"/>
    </source>
</evidence>
<reference evidence="1" key="1">
    <citation type="submission" date="2021-03" db="EMBL/GenBank/DDBJ databases">
        <authorList>
            <person name="Bekaert M."/>
        </authorList>
    </citation>
    <scope>NUCLEOTIDE SEQUENCE</scope>
</reference>
<dbReference type="EMBL" id="CAJPWZ010000015">
    <property type="protein sequence ID" value="CAG2184685.1"/>
    <property type="molecule type" value="Genomic_DNA"/>
</dbReference>
<keyword evidence="2" id="KW-1185">Reference proteome</keyword>
<gene>
    <name evidence="1" type="ORF">MEDL_335</name>
</gene>
<evidence type="ECO:0000313" key="1">
    <source>
        <dbReference type="EMBL" id="CAG2184685.1"/>
    </source>
</evidence>
<dbReference type="OrthoDB" id="5971988at2759"/>
<dbReference type="Gene3D" id="1.10.287.950">
    <property type="entry name" value="Methyl-accepting chemotaxis protein"/>
    <property type="match status" value="1"/>
</dbReference>
<organism evidence="1 2">
    <name type="scientific">Mytilus edulis</name>
    <name type="common">Blue mussel</name>
    <dbReference type="NCBI Taxonomy" id="6550"/>
    <lineage>
        <taxon>Eukaryota</taxon>
        <taxon>Metazoa</taxon>
        <taxon>Spiralia</taxon>
        <taxon>Lophotrochozoa</taxon>
        <taxon>Mollusca</taxon>
        <taxon>Bivalvia</taxon>
        <taxon>Autobranchia</taxon>
        <taxon>Pteriomorphia</taxon>
        <taxon>Mytilida</taxon>
        <taxon>Mytiloidea</taxon>
        <taxon>Mytilidae</taxon>
        <taxon>Mytilinae</taxon>
        <taxon>Mytilus</taxon>
    </lineage>
</organism>
<dbReference type="Proteomes" id="UP000683360">
    <property type="component" value="Unassembled WGS sequence"/>
</dbReference>
<sequence>MSLSETRKLLQQSRKIVDEADESTSVNLILNMILKLVSSIDTRLQGVEKSVGKFDELKNIITSVTSRVVTVEKDVNDCHKKISEVENNLQGVGNLFDNLKSLCDTNKSTVAKVQDQYEVVKIACNKNKADLKKVSENLEKVTNGESNPCVCSEEVQNLKKSVLDLKCRSMKNNLIFSGLCEVREENTEALLRTFLHREIGIDYQIEFGNVHRFSNYPRGKRPIVARFLYFSDLQYVLKNAYKLRNSQYGIRQQFPKEIEDNRKLLYPIQKGS</sequence>
<comment type="caution">
    <text evidence="1">The sequence shown here is derived from an EMBL/GenBank/DDBJ whole genome shotgun (WGS) entry which is preliminary data.</text>
</comment>
<protein>
    <submittedName>
        <fullName evidence="1">Uncharacterized protein</fullName>
    </submittedName>
</protein>
<accession>A0A8S3PMC4</accession>
<dbReference type="AlphaFoldDB" id="A0A8S3PMC4"/>